<dbReference type="InterPro" id="IPR048637">
    <property type="entry name" value="MELK_UBA"/>
</dbReference>
<evidence type="ECO:0000256" key="2">
    <source>
        <dbReference type="ARBA" id="ARBA00006234"/>
    </source>
</evidence>
<evidence type="ECO:0000256" key="15">
    <source>
        <dbReference type="ARBA" id="ARBA00023306"/>
    </source>
</evidence>
<dbReference type="GO" id="GO:0008289">
    <property type="term" value="F:lipid binding"/>
    <property type="evidence" value="ECO:0007669"/>
    <property type="project" value="UniProtKB-KW"/>
</dbReference>
<dbReference type="GO" id="GO:0005737">
    <property type="term" value="C:cytoplasm"/>
    <property type="evidence" value="ECO:0007669"/>
    <property type="project" value="TreeGrafter"/>
</dbReference>
<keyword evidence="9" id="KW-0053">Apoptosis</keyword>
<dbReference type="CDD" id="cd14078">
    <property type="entry name" value="STKc_MELK"/>
    <property type="match status" value="1"/>
</dbReference>
<evidence type="ECO:0000256" key="5">
    <source>
        <dbReference type="ARBA" id="ARBA00022475"/>
    </source>
</evidence>
<feature type="domain" description="Protein kinase" evidence="18">
    <location>
        <begin position="106"/>
        <end position="358"/>
    </location>
</feature>
<keyword evidence="20" id="KW-1185">Reference proteome</keyword>
<dbReference type="GO" id="GO:0035556">
    <property type="term" value="P:intracellular signal transduction"/>
    <property type="evidence" value="ECO:0007669"/>
    <property type="project" value="TreeGrafter"/>
</dbReference>
<dbReference type="PANTHER" id="PTHR24346:SF30">
    <property type="entry name" value="MATERNAL EMBRYONIC LEUCINE ZIPPER KINASE"/>
    <property type="match status" value="1"/>
</dbReference>
<dbReference type="PROSITE" id="PS50032">
    <property type="entry name" value="KA1"/>
    <property type="match status" value="1"/>
</dbReference>
<keyword evidence="6" id="KW-0723">Serine/threonine-protein kinase</keyword>
<dbReference type="InParanoid" id="A0A6P6EIH3"/>
<dbReference type="Gene3D" id="3.30.310.80">
    <property type="entry name" value="Kinase associated domain 1, KA1"/>
    <property type="match status" value="1"/>
</dbReference>
<comment type="catalytic activity">
    <reaction evidence="17">
        <text>L-seryl-[protein] + ATP = O-phospho-L-seryl-[protein] + ADP + H(+)</text>
        <dbReference type="Rhea" id="RHEA:17989"/>
        <dbReference type="Rhea" id="RHEA-COMP:9863"/>
        <dbReference type="Rhea" id="RHEA-COMP:11604"/>
        <dbReference type="ChEBI" id="CHEBI:15378"/>
        <dbReference type="ChEBI" id="CHEBI:29999"/>
        <dbReference type="ChEBI" id="CHEBI:30616"/>
        <dbReference type="ChEBI" id="CHEBI:83421"/>
        <dbReference type="ChEBI" id="CHEBI:456216"/>
        <dbReference type="EC" id="2.7.11.1"/>
    </reaction>
</comment>
<evidence type="ECO:0000259" key="18">
    <source>
        <dbReference type="PROSITE" id="PS50011"/>
    </source>
</evidence>
<proteinExistence type="inferred from homology"/>
<keyword evidence="7" id="KW-0597">Phosphoprotein</keyword>
<evidence type="ECO:0000256" key="10">
    <source>
        <dbReference type="ARBA" id="ARBA00022741"/>
    </source>
</evidence>
<keyword evidence="15" id="KW-0131">Cell cycle</keyword>
<dbReference type="FunCoup" id="A0A6P6EIH3">
    <property type="interactions" value="931"/>
</dbReference>
<keyword evidence="10" id="KW-0547">Nucleotide-binding</keyword>
<gene>
    <name evidence="21" type="primary">Melk</name>
</gene>
<evidence type="ECO:0000256" key="4">
    <source>
        <dbReference type="ARBA" id="ARBA00017168"/>
    </source>
</evidence>
<dbReference type="Pfam" id="PF02149">
    <property type="entry name" value="KA1"/>
    <property type="match status" value="1"/>
</dbReference>
<organism evidence="20 21">
    <name type="scientific">Octodon degus</name>
    <name type="common">Degu</name>
    <name type="synonym">Sciurus degus</name>
    <dbReference type="NCBI Taxonomy" id="10160"/>
    <lineage>
        <taxon>Eukaryota</taxon>
        <taxon>Metazoa</taxon>
        <taxon>Chordata</taxon>
        <taxon>Craniata</taxon>
        <taxon>Vertebrata</taxon>
        <taxon>Euteleostomi</taxon>
        <taxon>Mammalia</taxon>
        <taxon>Eutheria</taxon>
        <taxon>Euarchontoglires</taxon>
        <taxon>Glires</taxon>
        <taxon>Rodentia</taxon>
        <taxon>Hystricomorpha</taxon>
        <taxon>Octodontidae</taxon>
        <taxon>Octodon</taxon>
    </lineage>
</organism>
<evidence type="ECO:0000256" key="1">
    <source>
        <dbReference type="ARBA" id="ARBA00004202"/>
    </source>
</evidence>
<dbReference type="InterPro" id="IPR008271">
    <property type="entry name" value="Ser/Thr_kinase_AS"/>
</dbReference>
<evidence type="ECO:0000313" key="20">
    <source>
        <dbReference type="Proteomes" id="UP000515203"/>
    </source>
</evidence>
<keyword evidence="11 21" id="KW-0418">Kinase</keyword>
<protein>
    <recommendedName>
        <fullName evidence="4">Maternal embryonic leucine zipper kinase</fullName>
        <ecNumber evidence="3">2.7.11.1</ecNumber>
    </recommendedName>
</protein>
<dbReference type="EC" id="2.7.11.1" evidence="3"/>
<dbReference type="SUPFAM" id="SSF103243">
    <property type="entry name" value="KA1-like"/>
    <property type="match status" value="1"/>
</dbReference>
<evidence type="ECO:0000256" key="17">
    <source>
        <dbReference type="ARBA" id="ARBA00048679"/>
    </source>
</evidence>
<dbReference type="GO" id="GO:0006915">
    <property type="term" value="P:apoptotic process"/>
    <property type="evidence" value="ECO:0007669"/>
    <property type="project" value="UniProtKB-KW"/>
</dbReference>
<evidence type="ECO:0000256" key="11">
    <source>
        <dbReference type="ARBA" id="ARBA00022777"/>
    </source>
</evidence>
<dbReference type="GO" id="GO:0004674">
    <property type="term" value="F:protein serine/threonine kinase activity"/>
    <property type="evidence" value="ECO:0007669"/>
    <property type="project" value="UniProtKB-KW"/>
</dbReference>
<dbReference type="CTD" id="9833"/>
<comment type="similarity">
    <text evidence="2">Belongs to the protein kinase superfamily. CAMK Ser/Thr protein kinase family. SNF1 subfamily.</text>
</comment>
<dbReference type="PROSITE" id="PS00108">
    <property type="entry name" value="PROTEIN_KINASE_ST"/>
    <property type="match status" value="1"/>
</dbReference>
<dbReference type="Proteomes" id="UP000515203">
    <property type="component" value="Unplaced"/>
</dbReference>
<dbReference type="InterPro" id="IPR001772">
    <property type="entry name" value="KA1_dom"/>
</dbReference>
<keyword evidence="12" id="KW-0067">ATP-binding</keyword>
<dbReference type="InterPro" id="IPR011009">
    <property type="entry name" value="Kinase-like_dom_sf"/>
</dbReference>
<keyword evidence="5" id="KW-1003">Cell membrane</keyword>
<keyword evidence="13" id="KW-0446">Lipid-binding</keyword>
<dbReference type="InterPro" id="IPR000719">
    <property type="entry name" value="Prot_kinase_dom"/>
</dbReference>
<dbReference type="FunFam" id="1.10.510.10:FF:000901">
    <property type="entry name" value="Maternal embryonic leucine zipper kinase"/>
    <property type="match status" value="1"/>
</dbReference>
<dbReference type="GeneID" id="101587954"/>
<dbReference type="PANTHER" id="PTHR24346">
    <property type="entry name" value="MAP/MICROTUBULE AFFINITY-REGULATING KINASE"/>
    <property type="match status" value="1"/>
</dbReference>
<evidence type="ECO:0000256" key="9">
    <source>
        <dbReference type="ARBA" id="ARBA00022703"/>
    </source>
</evidence>
<dbReference type="CDD" id="cd14341">
    <property type="entry name" value="UBA_MELK"/>
    <property type="match status" value="1"/>
</dbReference>
<evidence type="ECO:0000259" key="19">
    <source>
        <dbReference type="PROSITE" id="PS50032"/>
    </source>
</evidence>
<name>A0A6P6EIH3_OCTDE</name>
<dbReference type="SMART" id="SM00220">
    <property type="entry name" value="S_TKc"/>
    <property type="match status" value="1"/>
</dbReference>
<evidence type="ECO:0000256" key="7">
    <source>
        <dbReference type="ARBA" id="ARBA00022553"/>
    </source>
</evidence>
<dbReference type="Pfam" id="PF00069">
    <property type="entry name" value="Pkinase"/>
    <property type="match status" value="1"/>
</dbReference>
<evidence type="ECO:0000256" key="12">
    <source>
        <dbReference type="ARBA" id="ARBA00022840"/>
    </source>
</evidence>
<evidence type="ECO:0000256" key="14">
    <source>
        <dbReference type="ARBA" id="ARBA00023136"/>
    </source>
</evidence>
<dbReference type="FunFam" id="3.30.310.80:FF:000004">
    <property type="entry name" value="Non-specific serine/threonine protein kinase"/>
    <property type="match status" value="1"/>
</dbReference>
<evidence type="ECO:0000256" key="16">
    <source>
        <dbReference type="ARBA" id="ARBA00047899"/>
    </source>
</evidence>
<dbReference type="CDD" id="cd12198">
    <property type="entry name" value="MELK_C"/>
    <property type="match status" value="1"/>
</dbReference>
<evidence type="ECO:0000256" key="13">
    <source>
        <dbReference type="ARBA" id="ARBA00023121"/>
    </source>
</evidence>
<dbReference type="PROSITE" id="PS50011">
    <property type="entry name" value="PROTEIN_KINASE_DOM"/>
    <property type="match status" value="1"/>
</dbReference>
<dbReference type="Pfam" id="PF21594">
    <property type="entry name" value="UBA_MELK"/>
    <property type="match status" value="1"/>
</dbReference>
<dbReference type="SUPFAM" id="SSF56112">
    <property type="entry name" value="Protein kinase-like (PK-like)"/>
    <property type="match status" value="1"/>
</dbReference>
<evidence type="ECO:0000256" key="8">
    <source>
        <dbReference type="ARBA" id="ARBA00022679"/>
    </source>
</evidence>
<evidence type="ECO:0000256" key="3">
    <source>
        <dbReference type="ARBA" id="ARBA00012513"/>
    </source>
</evidence>
<sequence length="735" mass="83594">MAKPPKLIDRFNAVPIEIPTAFLVFQSWLKTPSTSQVSPPASPPHLWVRVAVRAERGVRRLGPSLHQTRERGPSGTPPYQPCSVAEIPSLLHPGFLLCEDYRSFFRGIFSRRAERGFAKVKLACHILTGEMVAIKIMDKNALGSDLPRVKTEIDALKNLRHQHICQLYHVLETTNKIFIVLEYCPGGELFDYIISQDRLSEEETRVVFRQIVAAVAYVHSRGYAHRDLKPENFLFDEHHKVKMIDFGLCAKPKGNKDYLLQTCCGSLAYAAPELIQGKSYLGSEADVWSMGILLYVLMCGFLPFDDDNVMALYKKIVRGKYDVPKWLSPSSILLLQQMLQVDPKKRISMKNLLNHPWIMQDYNCPVEWQSKNPFIHLDDDCVTELSVHHRNNRQTMEDLISLWQYDHLTATYLLLVAKKARGKPVRLRLPSFSCELGSATPKSKNMSLEDVTTSGGNYVTGLIDCEWCEDSLSTPQTPQFSKHWTESNGLESKSLTPVLCRASANKLKNKENVYTLKTAIKNEENFVFPEPKTPVNKNQHKREILTTPNHYATPSKARNQCLKETSIRTPAGAEKLMTGVISPERRCRSMEVDLNQAHMEDTPKRKGTKVFGSLERGLDKVITVLTRSKRKGCAKDGPRKVKLHYNVTTTKLVNPDQLLNELMSVLPKKHVDFVQKGYTLKCQTQSDFGKVTMQFELEVCQLQKPDVVGIRRQRLKGDAWVYKRLVEDILSTCKV</sequence>
<dbReference type="OrthoDB" id="193931at2759"/>
<reference evidence="21" key="1">
    <citation type="submission" date="2025-08" db="UniProtKB">
        <authorList>
            <consortium name="RefSeq"/>
        </authorList>
    </citation>
    <scope>IDENTIFICATION</scope>
</reference>
<feature type="domain" description="KA1" evidence="19">
    <location>
        <begin position="686"/>
        <end position="735"/>
    </location>
</feature>
<dbReference type="GO" id="GO:0005886">
    <property type="term" value="C:plasma membrane"/>
    <property type="evidence" value="ECO:0007669"/>
    <property type="project" value="UniProtKB-SubCell"/>
</dbReference>
<keyword evidence="14" id="KW-0472">Membrane</keyword>
<accession>A0A6P6EIH3</accession>
<evidence type="ECO:0000313" key="21">
    <source>
        <dbReference type="RefSeq" id="XP_023571843.1"/>
    </source>
</evidence>
<evidence type="ECO:0000256" key="6">
    <source>
        <dbReference type="ARBA" id="ARBA00022527"/>
    </source>
</evidence>
<comment type="catalytic activity">
    <reaction evidence="16">
        <text>L-threonyl-[protein] + ATP = O-phospho-L-threonyl-[protein] + ADP + H(+)</text>
        <dbReference type="Rhea" id="RHEA:46608"/>
        <dbReference type="Rhea" id="RHEA-COMP:11060"/>
        <dbReference type="Rhea" id="RHEA-COMP:11605"/>
        <dbReference type="ChEBI" id="CHEBI:15378"/>
        <dbReference type="ChEBI" id="CHEBI:30013"/>
        <dbReference type="ChEBI" id="CHEBI:30616"/>
        <dbReference type="ChEBI" id="CHEBI:61977"/>
        <dbReference type="ChEBI" id="CHEBI:456216"/>
        <dbReference type="EC" id="2.7.11.1"/>
    </reaction>
</comment>
<dbReference type="InterPro" id="IPR028375">
    <property type="entry name" value="KA1/Ssp2_C"/>
</dbReference>
<dbReference type="AlphaFoldDB" id="A0A6P6EIH3"/>
<dbReference type="Gene3D" id="1.10.510.10">
    <property type="entry name" value="Transferase(Phosphotransferase) domain 1"/>
    <property type="match status" value="1"/>
</dbReference>
<keyword evidence="8" id="KW-0808">Transferase</keyword>
<comment type="subcellular location">
    <subcellularLocation>
        <location evidence="1">Cell membrane</location>
        <topology evidence="1">Peripheral membrane protein</topology>
    </subcellularLocation>
</comment>
<dbReference type="InterPro" id="IPR034673">
    <property type="entry name" value="MELK"/>
</dbReference>
<dbReference type="GO" id="GO:0005524">
    <property type="term" value="F:ATP binding"/>
    <property type="evidence" value="ECO:0007669"/>
    <property type="project" value="UniProtKB-KW"/>
</dbReference>
<dbReference type="RefSeq" id="XP_023571843.1">
    <property type="nucleotide sequence ID" value="XM_023716075.1"/>
</dbReference>